<feature type="transmembrane region" description="Helical" evidence="1">
    <location>
        <begin position="95"/>
        <end position="115"/>
    </location>
</feature>
<evidence type="ECO:0000313" key="3">
    <source>
        <dbReference type="EMBL" id="CAG8979855.1"/>
    </source>
</evidence>
<proteinExistence type="predicted"/>
<dbReference type="OrthoDB" id="1470350at2759"/>
<feature type="transmembrane region" description="Helical" evidence="1">
    <location>
        <begin position="121"/>
        <end position="141"/>
    </location>
</feature>
<keyword evidence="1" id="KW-0812">Transmembrane</keyword>
<feature type="transmembrane region" description="Helical" evidence="1">
    <location>
        <begin position="209"/>
        <end position="228"/>
    </location>
</feature>
<dbReference type="GO" id="GO:0006629">
    <property type="term" value="P:lipid metabolic process"/>
    <property type="evidence" value="ECO:0007669"/>
    <property type="project" value="InterPro"/>
</dbReference>
<reference evidence="3" key="1">
    <citation type="submission" date="2021-07" db="EMBL/GenBank/DDBJ databases">
        <authorList>
            <person name="Durling M."/>
        </authorList>
    </citation>
    <scope>NUCLEOTIDE SEQUENCE</scope>
</reference>
<dbReference type="EMBL" id="CAJVRM010000340">
    <property type="protein sequence ID" value="CAG8979855.1"/>
    <property type="molecule type" value="Genomic_DNA"/>
</dbReference>
<name>A0A9N9LVG8_9HELO</name>
<gene>
    <name evidence="3" type="ORF">HYALB_00002628</name>
</gene>
<evidence type="ECO:0000313" key="4">
    <source>
        <dbReference type="Proteomes" id="UP000701801"/>
    </source>
</evidence>
<keyword evidence="1" id="KW-1133">Transmembrane helix</keyword>
<dbReference type="PANTHER" id="PTHR36459">
    <property type="entry name" value="ORF"/>
    <property type="match status" value="1"/>
</dbReference>
<dbReference type="InterPro" id="IPR005804">
    <property type="entry name" value="FA_desaturase_dom"/>
</dbReference>
<feature type="domain" description="Fatty acid desaturase" evidence="2">
    <location>
        <begin position="120"/>
        <end position="334"/>
    </location>
</feature>
<dbReference type="Pfam" id="PF00487">
    <property type="entry name" value="FA_desaturase"/>
    <property type="match status" value="1"/>
</dbReference>
<evidence type="ECO:0000259" key="2">
    <source>
        <dbReference type="Pfam" id="PF00487"/>
    </source>
</evidence>
<dbReference type="PANTHER" id="PTHR36459:SF1">
    <property type="entry name" value="FATTY ACID DESATURASE DOMAIN-CONTAINING PROTEIN-RELATED"/>
    <property type="match status" value="1"/>
</dbReference>
<dbReference type="Proteomes" id="UP000701801">
    <property type="component" value="Unassembled WGS sequence"/>
</dbReference>
<sequence length="375" mass="43769">MFERVGLEPAVAIVLGDLQHHERPQKGSQDNYPANKPTEHQVFNESSLADSNHEKFEPFIFTSWKCSQAPPWLNRLLIQPYIWQTQDMVRRPSDIIYISHLLVLCLIGLPNLILLFAHFSWIHAVLHELLVLYFLGPYTIIMHHHLHGRGILSPRWASIDASFPYILGPLMGQTWNSFYYHHKHHHVEDNGPDDLSSTLRYQRDSTSDLCIYLARFVLLNWFELPWYYIRKGKPVMGLKYFGWEVLSLGFIALLVKYNGRAAMAALVLPLIQWRVLVMMNNWGQHTFVDEVEPTSKFRFSVTLIGAVANRHSLNDGYHTSHHLSPRRHWRDHPFEFIKAWDRYSNQEALIVQNVNFISLAILLCRKSTSILRQNA</sequence>
<keyword evidence="1" id="KW-0472">Membrane</keyword>
<accession>A0A9N9LVG8</accession>
<dbReference type="AlphaFoldDB" id="A0A9N9LVG8"/>
<keyword evidence="4" id="KW-1185">Reference proteome</keyword>
<comment type="caution">
    <text evidence="3">The sequence shown here is derived from an EMBL/GenBank/DDBJ whole genome shotgun (WGS) entry which is preliminary data.</text>
</comment>
<evidence type="ECO:0000256" key="1">
    <source>
        <dbReference type="SAM" id="Phobius"/>
    </source>
</evidence>
<protein>
    <recommendedName>
        <fullName evidence="2">Fatty acid desaturase domain-containing protein</fullName>
    </recommendedName>
</protein>
<organism evidence="3 4">
    <name type="scientific">Hymenoscyphus albidus</name>
    <dbReference type="NCBI Taxonomy" id="595503"/>
    <lineage>
        <taxon>Eukaryota</taxon>
        <taxon>Fungi</taxon>
        <taxon>Dikarya</taxon>
        <taxon>Ascomycota</taxon>
        <taxon>Pezizomycotina</taxon>
        <taxon>Leotiomycetes</taxon>
        <taxon>Helotiales</taxon>
        <taxon>Helotiaceae</taxon>
        <taxon>Hymenoscyphus</taxon>
    </lineage>
</organism>